<proteinExistence type="predicted"/>
<dbReference type="InParanoid" id="A0A164Z9A7"/>
<dbReference type="RefSeq" id="XP_018184395.1">
    <property type="nucleotide sequence ID" value="XM_018333614.1"/>
</dbReference>
<protein>
    <submittedName>
        <fullName evidence="1">Uncharacterized protein</fullName>
    </submittedName>
</protein>
<sequence>MAHQAHNIPWTLLSSNLKWAPAGSCNCGATNLRPRLRPNQGKELTYFANAFAKNIAEHSACERRKYPEKYDEPSATDVILDEDIVKKIIPTVRRWRSERESDYCCGGNACRPHEDGECQCPALPYEERRVSAFFRARVMNDCYKFFEVNKAGFFNLELVKTLILHGEMDPILRASAHPRVSLKDWWHDGECMCMDPDLGWDQLCEKALAAYMCLNVTYCFPEMWDVASGKTEETDYRHTKFYQHTLMMCTEVGITSDVVMYPHQQFFGAINHRLASVDENHRCGKFPFDKFLALMGSTEHQPNLSDVCLVRWMLCRKGLPVELSIEIMRFAEYVPKGTLKVPHDPFHPSNSEELALYLKYCWQILVRCDMMAKALDMKIPWQNLITKCIIELWGSKDCCLRKWYEWLGSGEYDTTRYEFL</sequence>
<dbReference type="AlphaFoldDB" id="A0A164Z9A7"/>
<dbReference type="OMA" id="MEMYECY"/>
<dbReference type="Proteomes" id="UP000076632">
    <property type="component" value="Unassembled WGS sequence"/>
</dbReference>
<accession>A0A164Z9A7</accession>
<dbReference type="GeneID" id="28898751"/>
<dbReference type="EMBL" id="KV407469">
    <property type="protein sequence ID" value="KZF18840.1"/>
    <property type="molecule type" value="Genomic_DNA"/>
</dbReference>
<name>A0A164Z9A7_XYLHT</name>
<evidence type="ECO:0000313" key="1">
    <source>
        <dbReference type="EMBL" id="KZF18840.1"/>
    </source>
</evidence>
<dbReference type="OrthoDB" id="3204049at2759"/>
<reference evidence="1 2" key="1">
    <citation type="journal article" date="2016" name="Fungal Biol.">
        <title>The genome of Xylona heveae provides a window into fungal endophytism.</title>
        <authorList>
            <person name="Gazis R."/>
            <person name="Kuo A."/>
            <person name="Riley R."/>
            <person name="LaButti K."/>
            <person name="Lipzen A."/>
            <person name="Lin J."/>
            <person name="Amirebrahimi M."/>
            <person name="Hesse C.N."/>
            <person name="Spatafora J.W."/>
            <person name="Henrissat B."/>
            <person name="Hainaut M."/>
            <person name="Grigoriev I.V."/>
            <person name="Hibbett D.S."/>
        </authorList>
    </citation>
    <scope>NUCLEOTIDE SEQUENCE [LARGE SCALE GENOMIC DNA]</scope>
    <source>
        <strain evidence="1 2">TC161</strain>
    </source>
</reference>
<evidence type="ECO:0000313" key="2">
    <source>
        <dbReference type="Proteomes" id="UP000076632"/>
    </source>
</evidence>
<organism evidence="1 2">
    <name type="scientific">Xylona heveae (strain CBS 132557 / TC161)</name>
    <dbReference type="NCBI Taxonomy" id="1328760"/>
    <lineage>
        <taxon>Eukaryota</taxon>
        <taxon>Fungi</taxon>
        <taxon>Dikarya</taxon>
        <taxon>Ascomycota</taxon>
        <taxon>Pezizomycotina</taxon>
        <taxon>Xylonomycetes</taxon>
        <taxon>Xylonales</taxon>
        <taxon>Xylonaceae</taxon>
        <taxon>Xylona</taxon>
    </lineage>
</organism>
<keyword evidence="2" id="KW-1185">Reference proteome</keyword>
<gene>
    <name evidence="1" type="ORF">L228DRAFT_251694</name>
</gene>